<keyword evidence="1" id="KW-0812">Transmembrane</keyword>
<evidence type="ECO:0000313" key="3">
    <source>
        <dbReference type="Proteomes" id="UP000298663"/>
    </source>
</evidence>
<name>A0A4V5ZYK9_STECR</name>
<evidence type="ECO:0000256" key="1">
    <source>
        <dbReference type="SAM" id="Phobius"/>
    </source>
</evidence>
<feature type="transmembrane region" description="Helical" evidence="1">
    <location>
        <begin position="26"/>
        <end position="52"/>
    </location>
</feature>
<proteinExistence type="predicted"/>
<organism evidence="2 3">
    <name type="scientific">Steinernema carpocapsae</name>
    <name type="common">Entomopathogenic nematode</name>
    <dbReference type="NCBI Taxonomy" id="34508"/>
    <lineage>
        <taxon>Eukaryota</taxon>
        <taxon>Metazoa</taxon>
        <taxon>Ecdysozoa</taxon>
        <taxon>Nematoda</taxon>
        <taxon>Chromadorea</taxon>
        <taxon>Rhabditida</taxon>
        <taxon>Tylenchina</taxon>
        <taxon>Panagrolaimomorpha</taxon>
        <taxon>Strongyloidoidea</taxon>
        <taxon>Steinernematidae</taxon>
        <taxon>Steinernema</taxon>
    </lineage>
</organism>
<keyword evidence="3" id="KW-1185">Reference proteome</keyword>
<protein>
    <submittedName>
        <fullName evidence="2">Uncharacterized protein</fullName>
    </submittedName>
</protein>
<sequence>MLPCGLLIGHSVAAIYGVKNNKPKELIPVMVILIIQALMFGILAFVTILSQVNPYMVFSRWMYFNEVAESKLRLIILCVTCCSWIMVVVKMWFLNTVHKCNKLLMSSNPDEVEAIKRIYYV</sequence>
<dbReference type="AlphaFoldDB" id="A0A4V5ZYK9"/>
<accession>A0A4V5ZYK9</accession>
<reference evidence="2 3" key="1">
    <citation type="journal article" date="2015" name="Genome Biol.">
        <title>Comparative genomics of Steinernema reveals deeply conserved gene regulatory networks.</title>
        <authorList>
            <person name="Dillman A.R."/>
            <person name="Macchietto M."/>
            <person name="Porter C.F."/>
            <person name="Rogers A."/>
            <person name="Williams B."/>
            <person name="Antoshechkin I."/>
            <person name="Lee M.M."/>
            <person name="Goodwin Z."/>
            <person name="Lu X."/>
            <person name="Lewis E.E."/>
            <person name="Goodrich-Blair H."/>
            <person name="Stock S.P."/>
            <person name="Adams B.J."/>
            <person name="Sternberg P.W."/>
            <person name="Mortazavi A."/>
        </authorList>
    </citation>
    <scope>NUCLEOTIDE SEQUENCE [LARGE SCALE GENOMIC DNA]</scope>
    <source>
        <strain evidence="2 3">ALL</strain>
    </source>
</reference>
<comment type="caution">
    <text evidence="2">The sequence shown here is derived from an EMBL/GenBank/DDBJ whole genome shotgun (WGS) entry which is preliminary data.</text>
</comment>
<gene>
    <name evidence="2" type="ORF">L596_024694</name>
</gene>
<dbReference type="Proteomes" id="UP000298663">
    <property type="component" value="Unassembled WGS sequence"/>
</dbReference>
<keyword evidence="1" id="KW-1133">Transmembrane helix</keyword>
<evidence type="ECO:0000313" key="2">
    <source>
        <dbReference type="EMBL" id="TKR64105.1"/>
    </source>
</evidence>
<reference evidence="2 3" key="2">
    <citation type="journal article" date="2019" name="G3 (Bethesda)">
        <title>Hybrid Assembly of the Genome of the Entomopathogenic Nematode Steinernema carpocapsae Identifies the X-Chromosome.</title>
        <authorList>
            <person name="Serra L."/>
            <person name="Macchietto M."/>
            <person name="Macias-Munoz A."/>
            <person name="McGill C.J."/>
            <person name="Rodriguez I.M."/>
            <person name="Rodriguez B."/>
            <person name="Murad R."/>
            <person name="Mortazavi A."/>
        </authorList>
    </citation>
    <scope>NUCLEOTIDE SEQUENCE [LARGE SCALE GENOMIC DNA]</scope>
    <source>
        <strain evidence="2 3">ALL</strain>
    </source>
</reference>
<keyword evidence="1" id="KW-0472">Membrane</keyword>
<dbReference type="EMBL" id="AZBU02000009">
    <property type="protein sequence ID" value="TKR64105.1"/>
    <property type="molecule type" value="Genomic_DNA"/>
</dbReference>
<feature type="transmembrane region" description="Helical" evidence="1">
    <location>
        <begin position="72"/>
        <end position="93"/>
    </location>
</feature>